<evidence type="ECO:0000313" key="2">
    <source>
        <dbReference type="EMBL" id="DBA51655.1"/>
    </source>
</evidence>
<keyword evidence="1" id="KW-0812">Transmembrane</keyword>
<reference evidence="2" key="2">
    <citation type="submission" date="2024-03" db="EMBL/GenBank/DDBJ databases">
        <authorList>
            <person name="Ni Y."/>
            <person name="Xu T."/>
            <person name="Yan S."/>
            <person name="Chen L."/>
            <person name="Wang Y."/>
        </authorList>
    </citation>
    <scope>NUCLEOTIDE SEQUENCE</scope>
    <source>
        <strain evidence="2">NMP1</strain>
    </source>
</reference>
<keyword evidence="1" id="KW-0472">Membrane</keyword>
<protein>
    <submittedName>
        <fullName evidence="2">ORF8</fullName>
    </submittedName>
</protein>
<keyword evidence="1" id="KW-1133">Transmembrane helix</keyword>
<reference evidence="2" key="1">
    <citation type="journal article" date="2024" name="Environ. Microbiol. Rep.">
        <title>Hiding in plain sight: The discovery of complete genomes of 11 hypothetical spindle-shaped viruses that putatively infect mesophilic ammonia-oxidizing archaea.</title>
        <authorList>
            <person name="Ni Y."/>
            <person name="Xu T."/>
            <person name="Yan S."/>
            <person name="Chen L."/>
            <person name="Wang Y."/>
        </authorList>
    </citation>
    <scope>NUCLEOTIDE SEQUENCE</scope>
    <source>
        <strain evidence="2">NMP1</strain>
    </source>
</reference>
<accession>A0AAT9J732</accession>
<feature type="transmembrane region" description="Helical" evidence="1">
    <location>
        <begin position="160"/>
        <end position="179"/>
    </location>
</feature>
<evidence type="ECO:0000256" key="1">
    <source>
        <dbReference type="SAM" id="Phobius"/>
    </source>
</evidence>
<name>A0AAT9J732_9VIRU</name>
<sequence length="189" mass="20562">MVSQPIAVILIAYIASFSILGAQTILGDPIGVDMQRYNPDTGKMDGGSMREAIQSISDTFAGCYDATGNLIGGYSNQTYTDAMSCQYAPTNYQPTQWIQGTNSTFSQLSFQTSEMQLTMAQEVSITDNPLTSSATMIYQFFQVITGTYAFNLLLHLSIPPVFVAGISMIYVILISVWAIDTIRGNRAGD</sequence>
<feature type="transmembrane region" description="Helical" evidence="1">
    <location>
        <begin position="6"/>
        <end position="26"/>
    </location>
</feature>
<proteinExistence type="predicted"/>
<dbReference type="EMBL" id="BK067782">
    <property type="protein sequence ID" value="DBA51655.1"/>
    <property type="molecule type" value="Genomic_DNA"/>
</dbReference>
<organism evidence="2">
    <name type="scientific">Nitrosopumilaceae spindle-shaped virus</name>
    <dbReference type="NCBI Taxonomy" id="3065433"/>
    <lineage>
        <taxon>Viruses</taxon>
    </lineage>
</organism>